<sequence length="368" mass="40674">MMTQLIGTRLKALREQRAMSQDELARIFGFKDRQTISAIETGERRVTAEELILAVEKLGASLEYFTDPFMLVGEGRFSWRQTAVGPERLAAYERNAGRWIAAYRAIAPQVGRGAPFLRRALGLSRQSRFEDAMEAGERFAAEYKLGDVPALRLAKVMERELGILVLMVDVSNGISGAACRLPELDAVLINRHETVGRRHFDLAHELFHILTWDAMPPEHAEASLETGGNRIEQLANNFASAVLMPTHVLDRYGIWSDLSESKLVAKLSATADELQVTASALKWRLVAIDRLKLAKAKAISDATLRNNGRESDDSPTPPPFSKPFLEVIGLAIDAGHLSARRASGLLDMTVDDLAELFAFHGIESLVDL</sequence>
<dbReference type="PANTHER" id="PTHR43236">
    <property type="entry name" value="ANTITOXIN HIGA1"/>
    <property type="match status" value="1"/>
</dbReference>
<name>A0ABQ6A7T5_9PROT</name>
<dbReference type="EMBL" id="BSOS01000087">
    <property type="protein sequence ID" value="GLR68269.1"/>
    <property type="molecule type" value="Genomic_DNA"/>
</dbReference>
<dbReference type="PANTHER" id="PTHR43236:SF1">
    <property type="entry name" value="BLL7220 PROTEIN"/>
    <property type="match status" value="1"/>
</dbReference>
<dbReference type="Pfam" id="PF01381">
    <property type="entry name" value="HTH_3"/>
    <property type="match status" value="1"/>
</dbReference>
<feature type="domain" description="HTH cro/C1-type" evidence="2">
    <location>
        <begin position="10"/>
        <end position="65"/>
    </location>
</feature>
<protein>
    <recommendedName>
        <fullName evidence="2">HTH cro/C1-type domain-containing protein</fullName>
    </recommendedName>
</protein>
<evidence type="ECO:0000313" key="4">
    <source>
        <dbReference type="Proteomes" id="UP001156641"/>
    </source>
</evidence>
<dbReference type="Gene3D" id="1.10.10.2910">
    <property type="match status" value="1"/>
</dbReference>
<proteinExistence type="inferred from homology"/>
<dbReference type="SMART" id="SM00530">
    <property type="entry name" value="HTH_XRE"/>
    <property type="match status" value="1"/>
</dbReference>
<evidence type="ECO:0000313" key="3">
    <source>
        <dbReference type="EMBL" id="GLR68269.1"/>
    </source>
</evidence>
<comment type="similarity">
    <text evidence="1">Belongs to the short-chain fatty acyl-CoA assimilation regulator (ScfR) family.</text>
</comment>
<dbReference type="RefSeq" id="WP_284259115.1">
    <property type="nucleotide sequence ID" value="NZ_BSOS01000087.1"/>
</dbReference>
<dbReference type="InterPro" id="IPR001387">
    <property type="entry name" value="Cro/C1-type_HTH"/>
</dbReference>
<dbReference type="InterPro" id="IPR052345">
    <property type="entry name" value="Rad_response_metalloprotease"/>
</dbReference>
<dbReference type="Proteomes" id="UP001156641">
    <property type="component" value="Unassembled WGS sequence"/>
</dbReference>
<evidence type="ECO:0000259" key="2">
    <source>
        <dbReference type="PROSITE" id="PS50943"/>
    </source>
</evidence>
<accession>A0ABQ6A7T5</accession>
<dbReference type="PROSITE" id="PS50943">
    <property type="entry name" value="HTH_CROC1"/>
    <property type="match status" value="1"/>
</dbReference>
<comment type="caution">
    <text evidence="3">The sequence shown here is derived from an EMBL/GenBank/DDBJ whole genome shotgun (WGS) entry which is preliminary data.</text>
</comment>
<dbReference type="SUPFAM" id="SSF47413">
    <property type="entry name" value="lambda repressor-like DNA-binding domains"/>
    <property type="match status" value="1"/>
</dbReference>
<gene>
    <name evidence="3" type="ORF">GCM10010909_29500</name>
</gene>
<dbReference type="InterPro" id="IPR010359">
    <property type="entry name" value="IrrE_HExxH"/>
</dbReference>
<keyword evidence="4" id="KW-1185">Reference proteome</keyword>
<dbReference type="CDD" id="cd00093">
    <property type="entry name" value="HTH_XRE"/>
    <property type="match status" value="1"/>
</dbReference>
<reference evidence="4" key="1">
    <citation type="journal article" date="2019" name="Int. J. Syst. Evol. Microbiol.">
        <title>The Global Catalogue of Microorganisms (GCM) 10K type strain sequencing project: providing services to taxonomists for standard genome sequencing and annotation.</title>
        <authorList>
            <consortium name="The Broad Institute Genomics Platform"/>
            <consortium name="The Broad Institute Genome Sequencing Center for Infectious Disease"/>
            <person name="Wu L."/>
            <person name="Ma J."/>
        </authorList>
    </citation>
    <scope>NUCLEOTIDE SEQUENCE [LARGE SCALE GENOMIC DNA]</scope>
    <source>
        <strain evidence="4">NBRC 112502</strain>
    </source>
</reference>
<dbReference type="Pfam" id="PF06114">
    <property type="entry name" value="Peptidase_M78"/>
    <property type="match status" value="1"/>
</dbReference>
<dbReference type="InterPro" id="IPR010982">
    <property type="entry name" value="Lambda_DNA-bd_dom_sf"/>
</dbReference>
<dbReference type="Gene3D" id="1.10.260.40">
    <property type="entry name" value="lambda repressor-like DNA-binding domains"/>
    <property type="match status" value="1"/>
</dbReference>
<evidence type="ECO:0000256" key="1">
    <source>
        <dbReference type="ARBA" id="ARBA00007227"/>
    </source>
</evidence>
<organism evidence="3 4">
    <name type="scientific">Acidocella aquatica</name>
    <dbReference type="NCBI Taxonomy" id="1922313"/>
    <lineage>
        <taxon>Bacteria</taxon>
        <taxon>Pseudomonadati</taxon>
        <taxon>Pseudomonadota</taxon>
        <taxon>Alphaproteobacteria</taxon>
        <taxon>Acetobacterales</taxon>
        <taxon>Acidocellaceae</taxon>
        <taxon>Acidocella</taxon>
    </lineage>
</organism>